<evidence type="ECO:0000313" key="2">
    <source>
        <dbReference type="EMBL" id="EXB31258.1"/>
    </source>
</evidence>
<sequence>MIDVTIAIPKKHLPCQSHNCVEGFRARILHKQANSGEENHNGEPAWLKLEQSRGMPRPSGQML</sequence>
<organism evidence="2 3">
    <name type="scientific">Morus notabilis</name>
    <dbReference type="NCBI Taxonomy" id="981085"/>
    <lineage>
        <taxon>Eukaryota</taxon>
        <taxon>Viridiplantae</taxon>
        <taxon>Streptophyta</taxon>
        <taxon>Embryophyta</taxon>
        <taxon>Tracheophyta</taxon>
        <taxon>Spermatophyta</taxon>
        <taxon>Magnoliopsida</taxon>
        <taxon>eudicotyledons</taxon>
        <taxon>Gunneridae</taxon>
        <taxon>Pentapetalae</taxon>
        <taxon>rosids</taxon>
        <taxon>fabids</taxon>
        <taxon>Rosales</taxon>
        <taxon>Moraceae</taxon>
        <taxon>Moreae</taxon>
        <taxon>Morus</taxon>
    </lineage>
</organism>
<dbReference type="Proteomes" id="UP000030645">
    <property type="component" value="Unassembled WGS sequence"/>
</dbReference>
<protein>
    <submittedName>
        <fullName evidence="2">Uncharacterized protein</fullName>
    </submittedName>
</protein>
<keyword evidence="3" id="KW-1185">Reference proteome</keyword>
<gene>
    <name evidence="2" type="ORF">L484_014742</name>
</gene>
<reference evidence="3" key="1">
    <citation type="submission" date="2013-01" db="EMBL/GenBank/DDBJ databases">
        <title>Draft Genome Sequence of a Mulberry Tree, Morus notabilis C.K. Schneid.</title>
        <authorList>
            <person name="He N."/>
            <person name="Zhao S."/>
        </authorList>
    </citation>
    <scope>NUCLEOTIDE SEQUENCE</scope>
</reference>
<proteinExistence type="predicted"/>
<evidence type="ECO:0000313" key="3">
    <source>
        <dbReference type="Proteomes" id="UP000030645"/>
    </source>
</evidence>
<evidence type="ECO:0000256" key="1">
    <source>
        <dbReference type="SAM" id="MobiDB-lite"/>
    </source>
</evidence>
<dbReference type="EMBL" id="KE343505">
    <property type="protein sequence ID" value="EXB31258.1"/>
    <property type="molecule type" value="Genomic_DNA"/>
</dbReference>
<name>W9QEV6_9ROSA</name>
<accession>W9QEV6</accession>
<dbReference type="AlphaFoldDB" id="W9QEV6"/>
<feature type="region of interest" description="Disordered" evidence="1">
    <location>
        <begin position="33"/>
        <end position="63"/>
    </location>
</feature>